<organism evidence="2 3">
    <name type="scientific">Youngiibacter fragilis 232.1</name>
    <dbReference type="NCBI Taxonomy" id="994573"/>
    <lineage>
        <taxon>Bacteria</taxon>
        <taxon>Bacillati</taxon>
        <taxon>Bacillota</taxon>
        <taxon>Clostridia</taxon>
        <taxon>Eubacteriales</taxon>
        <taxon>Clostridiaceae</taxon>
        <taxon>Youngiibacter</taxon>
    </lineage>
</organism>
<dbReference type="GO" id="GO:0016020">
    <property type="term" value="C:membrane"/>
    <property type="evidence" value="ECO:0007669"/>
    <property type="project" value="TreeGrafter"/>
</dbReference>
<comment type="caution">
    <text evidence="2">The sequence shown here is derived from an EMBL/GenBank/DDBJ whole genome shotgun (WGS) entry which is preliminary data.</text>
</comment>
<reference evidence="2 3" key="1">
    <citation type="journal article" date="2014" name="Genome Announc.">
        <title>Genome Sequence of Youngiibacter fragilis, the Type Strain of the Genus Youngiibacter.</title>
        <authorList>
            <person name="Wawrik C.B."/>
            <person name="Callaghan A.V."/>
            <person name="Stamps B.W."/>
            <person name="Wawrik B."/>
        </authorList>
    </citation>
    <scope>NUCLEOTIDE SEQUENCE [LARGE SCALE GENOMIC DNA]</scope>
    <source>
        <strain evidence="2 3">232.1</strain>
    </source>
</reference>
<evidence type="ECO:0000259" key="1">
    <source>
        <dbReference type="Pfam" id="PF00561"/>
    </source>
</evidence>
<dbReference type="SUPFAM" id="SSF53474">
    <property type="entry name" value="alpha/beta-Hydrolases"/>
    <property type="match status" value="1"/>
</dbReference>
<dbReference type="Gene3D" id="3.40.50.1820">
    <property type="entry name" value="alpha/beta hydrolase"/>
    <property type="match status" value="1"/>
</dbReference>
<name>V7I5I0_9CLOT</name>
<feature type="domain" description="AB hydrolase-1" evidence="1">
    <location>
        <begin position="22"/>
        <end position="139"/>
    </location>
</feature>
<dbReference type="PANTHER" id="PTHR43798">
    <property type="entry name" value="MONOACYLGLYCEROL LIPASE"/>
    <property type="match status" value="1"/>
</dbReference>
<dbReference type="InterPro" id="IPR050266">
    <property type="entry name" value="AB_hydrolase_sf"/>
</dbReference>
<dbReference type="PRINTS" id="PR00111">
    <property type="entry name" value="ABHYDROLASE"/>
</dbReference>
<dbReference type="PANTHER" id="PTHR43798:SF33">
    <property type="entry name" value="HYDROLASE, PUTATIVE (AFU_ORTHOLOGUE AFUA_2G14860)-RELATED"/>
    <property type="match status" value="1"/>
</dbReference>
<dbReference type="AlphaFoldDB" id="V7I5I0"/>
<protein>
    <recommendedName>
        <fullName evidence="1">AB hydrolase-1 domain-containing protein</fullName>
    </recommendedName>
</protein>
<dbReference type="InterPro" id="IPR000073">
    <property type="entry name" value="AB_hydrolase_1"/>
</dbReference>
<dbReference type="Proteomes" id="UP000017747">
    <property type="component" value="Unassembled WGS sequence"/>
</dbReference>
<proteinExistence type="predicted"/>
<keyword evidence="3" id="KW-1185">Reference proteome</keyword>
<gene>
    <name evidence="2" type="ORF">T472_0206140</name>
</gene>
<accession>V7I5I0</accession>
<dbReference type="eggNOG" id="COG0596">
    <property type="taxonomic scope" value="Bacteria"/>
</dbReference>
<evidence type="ECO:0000313" key="3">
    <source>
        <dbReference type="Proteomes" id="UP000017747"/>
    </source>
</evidence>
<dbReference type="Pfam" id="PF00561">
    <property type="entry name" value="Abhydrolase_1"/>
    <property type="match status" value="1"/>
</dbReference>
<dbReference type="STRING" id="994573.T472_0206140"/>
<dbReference type="EMBL" id="AXUN02000101">
    <property type="protein sequence ID" value="ETA81505.1"/>
    <property type="molecule type" value="Genomic_DNA"/>
</dbReference>
<evidence type="ECO:0000313" key="2">
    <source>
        <dbReference type="EMBL" id="ETA81505.1"/>
    </source>
</evidence>
<dbReference type="InterPro" id="IPR029058">
    <property type="entry name" value="AB_hydrolase_fold"/>
</dbReference>
<sequence length="246" mass="26568">MLVDTSYGKTFVLEAGDPTKNSVILLHGSCSNSAAWLGDIPILAEGYHVFAVDIPGEPGNSAENRLDFHSGEYPSWFGEVMDGLGIDRAAVVGNSMGGWLALHFASLYPNRTLALALIAPSGIVLPKQSFIDQTADMDENAESASESLLSGVELPKEVLEFMALVMENFNPFTGALPVLQDKDMIKLGMPVLYIAGKGDITMDAELAAKRLQKLVPQVTVHLTDDSHIILGFSDRIMKFLNVVNCK</sequence>